<dbReference type="RefSeq" id="WP_067363073.1">
    <property type="nucleotide sequence ID" value="NZ_JBIUBN010000030.1"/>
</dbReference>
<keyword evidence="5" id="KW-0963">Cytoplasm</keyword>
<dbReference type="NCBIfam" id="TIGR04364">
    <property type="entry name" value="methyltran_FxLD"/>
    <property type="match status" value="1"/>
</dbReference>
<dbReference type="InterPro" id="IPR027573">
    <property type="entry name" value="Methyltran_FxLD"/>
</dbReference>
<dbReference type="PANTHER" id="PTHR11579">
    <property type="entry name" value="PROTEIN-L-ISOASPARTATE O-METHYLTRANSFERASE"/>
    <property type="match status" value="1"/>
</dbReference>
<dbReference type="Proteomes" id="UP000070620">
    <property type="component" value="Unassembled WGS sequence"/>
</dbReference>
<evidence type="ECO:0000313" key="12">
    <source>
        <dbReference type="EMBL" id="KXK62128.1"/>
    </source>
</evidence>
<evidence type="ECO:0000256" key="3">
    <source>
        <dbReference type="ARBA" id="ARBA00011890"/>
    </source>
</evidence>
<dbReference type="GO" id="GO:0032259">
    <property type="term" value="P:methylation"/>
    <property type="evidence" value="ECO:0007669"/>
    <property type="project" value="UniProtKB-KW"/>
</dbReference>
<evidence type="ECO:0000313" key="13">
    <source>
        <dbReference type="Proteomes" id="UP000070620"/>
    </source>
</evidence>
<keyword evidence="6 12" id="KW-0489">Methyltransferase</keyword>
<comment type="similarity">
    <text evidence="2">Belongs to the methyltransferase superfamily. L-isoaspartyl/D-aspartyl protein methyltransferase family.</text>
</comment>
<evidence type="ECO:0000256" key="4">
    <source>
        <dbReference type="ARBA" id="ARBA00013346"/>
    </source>
</evidence>
<organism evidence="12 13">
    <name type="scientific">Micromonospora rosaria</name>
    <dbReference type="NCBI Taxonomy" id="47874"/>
    <lineage>
        <taxon>Bacteria</taxon>
        <taxon>Bacillati</taxon>
        <taxon>Actinomycetota</taxon>
        <taxon>Actinomycetes</taxon>
        <taxon>Micromonosporales</taxon>
        <taxon>Micromonosporaceae</taxon>
        <taxon>Micromonospora</taxon>
    </lineage>
</organism>
<dbReference type="InterPro" id="IPR000682">
    <property type="entry name" value="PCMT"/>
</dbReference>
<evidence type="ECO:0000256" key="1">
    <source>
        <dbReference type="ARBA" id="ARBA00004496"/>
    </source>
</evidence>
<dbReference type="EC" id="2.1.1.77" evidence="3"/>
<evidence type="ECO:0000256" key="6">
    <source>
        <dbReference type="ARBA" id="ARBA00022603"/>
    </source>
</evidence>
<evidence type="ECO:0000256" key="8">
    <source>
        <dbReference type="ARBA" id="ARBA00022691"/>
    </source>
</evidence>
<reference evidence="12 13" key="1">
    <citation type="submission" date="2016-01" db="EMBL/GenBank/DDBJ databases">
        <title>Whole genome sequence and analysis of Micromonospora rosaria DSM 803, which can produce antibacterial substance rosamicin.</title>
        <authorList>
            <person name="Yang H."/>
            <person name="He X."/>
            <person name="Zhu D."/>
        </authorList>
    </citation>
    <scope>NUCLEOTIDE SEQUENCE [LARGE SCALE GENOMIC DNA]</scope>
    <source>
        <strain evidence="12 13">DSM 803</strain>
    </source>
</reference>
<dbReference type="AlphaFoldDB" id="A0A136PUL1"/>
<keyword evidence="7 12" id="KW-0808">Transferase</keyword>
<dbReference type="EMBL" id="LRQV01000025">
    <property type="protein sequence ID" value="KXK62128.1"/>
    <property type="molecule type" value="Genomic_DNA"/>
</dbReference>
<dbReference type="SUPFAM" id="SSF53335">
    <property type="entry name" value="S-adenosyl-L-methionine-dependent methyltransferases"/>
    <property type="match status" value="1"/>
</dbReference>
<name>A0A136PUL1_9ACTN</name>
<dbReference type="OrthoDB" id="4035289at2"/>
<dbReference type="InterPro" id="IPR029063">
    <property type="entry name" value="SAM-dependent_MTases_sf"/>
</dbReference>
<keyword evidence="8" id="KW-0949">S-adenosyl-L-methionine</keyword>
<evidence type="ECO:0000256" key="2">
    <source>
        <dbReference type="ARBA" id="ARBA00005369"/>
    </source>
</evidence>
<evidence type="ECO:0000256" key="7">
    <source>
        <dbReference type="ARBA" id="ARBA00022679"/>
    </source>
</evidence>
<comment type="subcellular location">
    <subcellularLocation>
        <location evidence="1">Cytoplasm</location>
    </subcellularLocation>
</comment>
<evidence type="ECO:0000256" key="11">
    <source>
        <dbReference type="ARBA" id="ARBA00031350"/>
    </source>
</evidence>
<dbReference type="Pfam" id="PF01135">
    <property type="entry name" value="PCMT"/>
    <property type="match status" value="1"/>
</dbReference>
<dbReference type="GO" id="GO:0005737">
    <property type="term" value="C:cytoplasm"/>
    <property type="evidence" value="ECO:0007669"/>
    <property type="project" value="UniProtKB-SubCell"/>
</dbReference>
<evidence type="ECO:0000256" key="5">
    <source>
        <dbReference type="ARBA" id="ARBA00022490"/>
    </source>
</evidence>
<accession>A0A136PUL1</accession>
<sequence length="407" mass="44265">MVTTAAAESAHADALRQVLVEELLAAGSITAPEVAAAFRAVPRHLFAPEVPLEQAYANDVVRTKHDEHGVTISSVSAPWLQAVMLEQARITPGMRCLEIGSGGYNAALMAELVGPGGEVTTVDIDADVTDRARRFLDTAGYGRVNVVLADAEGGVPQHAPYDRIIVTVGVWDVPPAWWDQLSDDGRIVVPLRMRGLSRSLALIREGDHLVSVDHEMAGFVAVQGAGAHAERLVTLHGEEVGLRFDDDQQVDVEALRTALRQPRVEKWSGVRFGGMEPFDGLFLWLATSLDRFCLLSRARTETARELVDPASPIATPALLGDGGFGYVAFREVDPQEQTYEFGAYGHGPDADGLTDRLVEQIRVWDREHHHGPGARISIHPGSLPAAEHPATRLIPKRHTTVKISWRP</sequence>
<keyword evidence="13" id="KW-1185">Reference proteome</keyword>
<dbReference type="PANTHER" id="PTHR11579:SF0">
    <property type="entry name" value="PROTEIN-L-ISOASPARTATE(D-ASPARTATE) O-METHYLTRANSFERASE"/>
    <property type="match status" value="1"/>
</dbReference>
<comment type="caution">
    <text evidence="12">The sequence shown here is derived from an EMBL/GenBank/DDBJ whole genome shotgun (WGS) entry which is preliminary data.</text>
</comment>
<evidence type="ECO:0000256" key="9">
    <source>
        <dbReference type="ARBA" id="ARBA00030757"/>
    </source>
</evidence>
<protein>
    <recommendedName>
        <fullName evidence="4">Protein-L-isoaspartate O-methyltransferase</fullName>
        <ecNumber evidence="3">2.1.1.77</ecNumber>
    </recommendedName>
    <alternativeName>
        <fullName evidence="11">L-isoaspartyl protein carboxyl methyltransferase</fullName>
    </alternativeName>
    <alternativeName>
        <fullName evidence="9">Protein L-isoaspartyl methyltransferase</fullName>
    </alternativeName>
    <alternativeName>
        <fullName evidence="10">Protein-beta-aspartate methyltransferase</fullName>
    </alternativeName>
</protein>
<proteinExistence type="inferred from homology"/>
<evidence type="ECO:0000256" key="10">
    <source>
        <dbReference type="ARBA" id="ARBA00031323"/>
    </source>
</evidence>
<dbReference type="Gene3D" id="3.40.50.150">
    <property type="entry name" value="Vaccinia Virus protein VP39"/>
    <property type="match status" value="1"/>
</dbReference>
<dbReference type="CDD" id="cd02440">
    <property type="entry name" value="AdoMet_MTases"/>
    <property type="match status" value="1"/>
</dbReference>
<dbReference type="GO" id="GO:0004719">
    <property type="term" value="F:protein-L-isoaspartate (D-aspartate) O-methyltransferase activity"/>
    <property type="evidence" value="ECO:0007669"/>
    <property type="project" value="UniProtKB-EC"/>
</dbReference>
<gene>
    <name evidence="12" type="ORF">AWW66_09810</name>
</gene>